<evidence type="ECO:0000313" key="3">
    <source>
        <dbReference type="Proteomes" id="UP001214854"/>
    </source>
</evidence>
<proteinExistence type="predicted"/>
<evidence type="ECO:0000256" key="1">
    <source>
        <dbReference type="SAM" id="SignalP"/>
    </source>
</evidence>
<protein>
    <recommendedName>
        <fullName evidence="4">Tetratricopeptide repeat protein</fullName>
    </recommendedName>
</protein>
<reference evidence="2 3" key="1">
    <citation type="submission" date="2023-01" db="EMBL/GenBank/DDBJ databases">
        <title>Novel species of the genus Asticcacaulis isolated from rivers.</title>
        <authorList>
            <person name="Lu H."/>
        </authorList>
    </citation>
    <scope>NUCLEOTIDE SEQUENCE [LARGE SCALE GENOMIC DNA]</scope>
    <source>
        <strain evidence="2 3">BYS171W</strain>
    </source>
</reference>
<sequence length="130" mass="14893">MRRLILGLMIMVTGVTSQAMAQRYDNQPRYERWSPGVIYDSRSGRFYESRADGVFDPRFRYVPYSPTAERRTKIREGYLAARAHWKAGDSATACRLLREVIELDRKDKGSGVYAELEDDYCGPDSGVDRG</sequence>
<feature type="chain" id="PRO_5047373093" description="Tetratricopeptide repeat protein" evidence="1">
    <location>
        <begin position="22"/>
        <end position="130"/>
    </location>
</feature>
<evidence type="ECO:0000313" key="2">
    <source>
        <dbReference type="EMBL" id="MDC7683358.1"/>
    </source>
</evidence>
<accession>A0ABT5HTG3</accession>
<keyword evidence="3" id="KW-1185">Reference proteome</keyword>
<feature type="signal peptide" evidence="1">
    <location>
        <begin position="1"/>
        <end position="21"/>
    </location>
</feature>
<name>A0ABT5HTG3_9CAUL</name>
<organism evidence="2 3">
    <name type="scientific">Asticcacaulis aquaticus</name>
    <dbReference type="NCBI Taxonomy" id="2984212"/>
    <lineage>
        <taxon>Bacteria</taxon>
        <taxon>Pseudomonadati</taxon>
        <taxon>Pseudomonadota</taxon>
        <taxon>Alphaproteobacteria</taxon>
        <taxon>Caulobacterales</taxon>
        <taxon>Caulobacteraceae</taxon>
        <taxon>Asticcacaulis</taxon>
    </lineage>
</organism>
<dbReference type="RefSeq" id="WP_272747832.1">
    <property type="nucleotide sequence ID" value="NZ_JAQQKX010000005.1"/>
</dbReference>
<gene>
    <name evidence="2" type="ORF">PQU92_08725</name>
</gene>
<evidence type="ECO:0008006" key="4">
    <source>
        <dbReference type="Google" id="ProtNLM"/>
    </source>
</evidence>
<dbReference type="EMBL" id="JAQQKX010000005">
    <property type="protein sequence ID" value="MDC7683358.1"/>
    <property type="molecule type" value="Genomic_DNA"/>
</dbReference>
<comment type="caution">
    <text evidence="2">The sequence shown here is derived from an EMBL/GenBank/DDBJ whole genome shotgun (WGS) entry which is preliminary data.</text>
</comment>
<dbReference type="Proteomes" id="UP001214854">
    <property type="component" value="Unassembled WGS sequence"/>
</dbReference>
<keyword evidence="1" id="KW-0732">Signal</keyword>